<dbReference type="EMBL" id="FOWR01000054">
    <property type="protein sequence ID" value="SFQ24831.1"/>
    <property type="molecule type" value="Genomic_DNA"/>
</dbReference>
<accession>A0A1I5WYY2</accession>
<reference evidence="1 2" key="1">
    <citation type="submission" date="2016-10" db="EMBL/GenBank/DDBJ databases">
        <authorList>
            <person name="de Groot N.N."/>
        </authorList>
    </citation>
    <scope>NUCLEOTIDE SEQUENCE [LARGE SCALE GENOMIC DNA]</scope>
    <source>
        <strain evidence="1 2">DSM 15893</strain>
    </source>
</reference>
<organism evidence="1 2">
    <name type="scientific">Enterovibrio norvegicus DSM 15893</name>
    <dbReference type="NCBI Taxonomy" id="1121869"/>
    <lineage>
        <taxon>Bacteria</taxon>
        <taxon>Pseudomonadati</taxon>
        <taxon>Pseudomonadota</taxon>
        <taxon>Gammaproteobacteria</taxon>
        <taxon>Vibrionales</taxon>
        <taxon>Vibrionaceae</taxon>
        <taxon>Enterovibrio</taxon>
    </lineage>
</organism>
<evidence type="ECO:0000313" key="1">
    <source>
        <dbReference type="EMBL" id="SFQ24831.1"/>
    </source>
</evidence>
<proteinExistence type="predicted"/>
<protein>
    <recommendedName>
        <fullName evidence="3">DUF2913 family protein</fullName>
    </recommendedName>
</protein>
<dbReference type="STRING" id="1121869.SAMN03084138_04484"/>
<dbReference type="Proteomes" id="UP000182692">
    <property type="component" value="Unassembled WGS sequence"/>
</dbReference>
<gene>
    <name evidence="1" type="ORF">SAMN03084138_04484</name>
</gene>
<dbReference type="Pfam" id="PF11140">
    <property type="entry name" value="DUF2913"/>
    <property type="match status" value="1"/>
</dbReference>
<evidence type="ECO:0008006" key="3">
    <source>
        <dbReference type="Google" id="ProtNLM"/>
    </source>
</evidence>
<dbReference type="RefSeq" id="WP_017009728.1">
    <property type="nucleotide sequence ID" value="NZ_FOWR01000054.1"/>
</dbReference>
<dbReference type="GeneID" id="35869869"/>
<dbReference type="InterPro" id="IPR021316">
    <property type="entry name" value="DUF2913"/>
</dbReference>
<sequence>MSYVEDIKLLVDTAMTELQDAKNNGKVQANPNSEESFLCRWVAQAGKKQRFNPSVTPNMTEWVQQGRSMGKNAHIKSRMAHISAVYHHQFPVGDEHAAITREQFDALVTSLEDADWMVHTEHEITRKVRVLSEGQSSFAVCAKALAASFNEAGELTKSLSLYVRGQEAGFVELLLSHGLLVTKVTDYKSIVKYHGEYKIWPHNRATSLVVLPESLKPAS</sequence>
<dbReference type="AlphaFoldDB" id="A0A1I5WYY2"/>
<name>A0A1I5WYY2_9GAMM</name>
<dbReference type="OrthoDB" id="5814407at2"/>
<evidence type="ECO:0000313" key="2">
    <source>
        <dbReference type="Proteomes" id="UP000182692"/>
    </source>
</evidence>